<accession>A0ABY1NY90</accession>
<gene>
    <name evidence="3" type="ORF">SAMN06265373_10423</name>
</gene>
<comment type="caution">
    <text evidence="3">The sequence shown here is derived from an EMBL/GenBank/DDBJ whole genome shotgun (WGS) entry which is preliminary data.</text>
</comment>
<evidence type="ECO:0000256" key="2">
    <source>
        <dbReference type="SAM" id="SignalP"/>
    </source>
</evidence>
<sequence length="687" mass="76759">MTRGFRHLFKTTMKAVALTALLACNSAVVMAQSDELFDDIILDNEFELEAEDDTSPSDLISLAPLQVTFSSSLVADNYPDLNDADFIRPYEVQSGARIPQGAELRIWIELERPKHIKWKRRTRLYSAQNNAKNSLSEDVLLELDGTDNLYLKWKGTSYEDWPKVAYLKAPVNFDSYTTETGRRNTSGHFQLPTAHLLPGDYHILLGIFRREDGEDVEEDLQRFAFSVIDAPLSVTTEVPGSIPAYVDKQSAHQTRFAAYMSDWAVPPINAHLMSELPGMTITNEGTSTWNLGDPLFSLTLEPPVDVAGLRDTMVLEVTDGLGRTAIWEKTVKITDGLSSQMQVEMVRKVDAGDMLYGTVTYPSGFEMSEPPFVGDKRGFEWTNDDYTAFRIRVKEEGVHHQRLLGLVVRGQVAGVNEFATLVWQQRYKVLSQDLIYDPEAIAAAKVERAATAARRASVFVEVMTDVGASYEQIEDYQAESFFEVISIEEGDSGEGDDSWGQTTDVFEAVEGDSSLTYDRTTGGSNTADLSPPQNGSSNAYEAGIEGEICGVPVLGDEFEVGYQKNDYVSEGVGNVTYTEDNVEYDIIRLVKYGLPYDGYETYDKLEFIKDSCVLIAEETANRVGGDDYALYYSNGGRRSLLSEFTKKTWDRRGNLTSHSKRKGYHADWENVCSNFGYLRKKSPCSTP</sequence>
<dbReference type="Proteomes" id="UP001157961">
    <property type="component" value="Unassembled WGS sequence"/>
</dbReference>
<evidence type="ECO:0000313" key="4">
    <source>
        <dbReference type="Proteomes" id="UP001157961"/>
    </source>
</evidence>
<reference evidence="3 4" key="1">
    <citation type="submission" date="2017-05" db="EMBL/GenBank/DDBJ databases">
        <authorList>
            <person name="Varghese N."/>
            <person name="Submissions S."/>
        </authorList>
    </citation>
    <scope>NUCLEOTIDE SEQUENCE [LARGE SCALE GENOMIC DNA]</scope>
    <source>
        <strain evidence="3 4">DSM 29734</strain>
    </source>
</reference>
<feature type="chain" id="PRO_5046839037" evidence="2">
    <location>
        <begin position="32"/>
        <end position="687"/>
    </location>
</feature>
<feature type="region of interest" description="Disordered" evidence="1">
    <location>
        <begin position="516"/>
        <end position="537"/>
    </location>
</feature>
<evidence type="ECO:0000313" key="3">
    <source>
        <dbReference type="EMBL" id="SMP21420.1"/>
    </source>
</evidence>
<protein>
    <submittedName>
        <fullName evidence="3">Uncharacterized protein</fullName>
    </submittedName>
</protein>
<dbReference type="EMBL" id="FXTY01000004">
    <property type="protein sequence ID" value="SMP21420.1"/>
    <property type="molecule type" value="Genomic_DNA"/>
</dbReference>
<name>A0ABY1NY90_9RHOB</name>
<keyword evidence="4" id="KW-1185">Reference proteome</keyword>
<evidence type="ECO:0000256" key="1">
    <source>
        <dbReference type="SAM" id="MobiDB-lite"/>
    </source>
</evidence>
<proteinExistence type="predicted"/>
<organism evidence="3 4">
    <name type="scientific">Shimia sagamensis</name>
    <dbReference type="NCBI Taxonomy" id="1566352"/>
    <lineage>
        <taxon>Bacteria</taxon>
        <taxon>Pseudomonadati</taxon>
        <taxon>Pseudomonadota</taxon>
        <taxon>Alphaproteobacteria</taxon>
        <taxon>Rhodobacterales</taxon>
        <taxon>Roseobacteraceae</taxon>
    </lineage>
</organism>
<feature type="signal peptide" evidence="2">
    <location>
        <begin position="1"/>
        <end position="31"/>
    </location>
</feature>
<keyword evidence="2" id="KW-0732">Signal</keyword>